<dbReference type="GO" id="GO:0097347">
    <property type="term" value="C:TAM protein secretion complex"/>
    <property type="evidence" value="ECO:0007669"/>
    <property type="project" value="TreeGrafter"/>
</dbReference>
<dbReference type="AlphaFoldDB" id="A0A1W6K831"/>
<keyword evidence="3 5" id="KW-1133">Transmembrane helix</keyword>
<dbReference type="GO" id="GO:0005886">
    <property type="term" value="C:plasma membrane"/>
    <property type="evidence" value="ECO:0007669"/>
    <property type="project" value="InterPro"/>
</dbReference>
<evidence type="ECO:0000256" key="1">
    <source>
        <dbReference type="ARBA" id="ARBA00004167"/>
    </source>
</evidence>
<evidence type="ECO:0000256" key="2">
    <source>
        <dbReference type="ARBA" id="ARBA00022692"/>
    </source>
</evidence>
<feature type="domain" description="Translocation and assembly module TamB C-terminal" evidence="6">
    <location>
        <begin position="924"/>
        <end position="1247"/>
    </location>
</feature>
<dbReference type="Proteomes" id="UP000193100">
    <property type="component" value="Chromosome"/>
</dbReference>
<sequence>MSDEAKTPTPKRSKRLRNGLLIALAVIVLLPLLLLGLLVLALRSETGTAWVIDQVPGLEVEQGQGSLLGQWQAASLTWQGYGVGLKVESPVVDWSPTCLFNKQLCLERLLAGSIDLTLQPSGESKEDSGDISLPSVDLPLGLVVRDVNLGPFTLNDAKVWDRLQLKAQGSGSDWHLQNLAFVRDDISIDASGRLQTRGDWPLDLEVGLMLPPPYGADWQLALNLTGSAADLRVKGQSSGYLDATLAGRVAPLDSALPAELTVRSSRFVPAEGLPKTLVLTDTVVALKGSLENGFRSDSRTVLPGSTGDIPVSLKGLVTTEGLDGLELVLTGPGTTEAETGRLRVTGNVSWEQALQADAKVSLDAFPWYSLIPDFEQPPVTLRQFNGDVQYQGGAYQASIDASVSGPMGDADMAGDLEGDLESVALTNLRVNTGAGFLGGRADVAFADQLSWDASLTLDSFNPGFWLPALEASLSGDVDTSGRLQEEGTPTLQAKWDLSGSWQANEALIRGALDSDAGNWTLSDLELEVGDNRVTGQGRWGQQINGNLELNLPAPETFLPGLAGSVNGTASVSGTVDQPRGKVTLTGSDLAWQDQLSLSSLDLTATLREGFNIQADLRGKEVRYGEQLLEDLSLALTGTRDDHQLRLNARHKEAELSLLLAGDASESWNAWVGALEQGQISVPAQGQQWTLSESAALEYTEAGKLTLGQHCWQWQQASVCAEDQTLLPTQDIAYRIENFPTTALSPLLPDTLRWDATLNADLQLVMTEDGPDGEVSIDAGSGEFEVQVRDEWESLSYNTFTTRLSLKPNVAELDLQLQGPDIGNLSVGMSVDPDSDAREVDGQFSIEGLDIAMAGIFAGLEVVEGELNGEGTLSGPLMKPAVNGELALSGGHIADPRLPIPLEDLVVSLELKGYSADLSGRWRSNERGSGNIEGSLAWEAEPSVEVRLTGDRLPFNYEPYAQVELVPDITIAYEGGDLSVSGNLNVPRGTIEIRELPAQAVSVSEDEVVVGAEEKEGGLRTLNMDVTVVVGEDEVSFSGFGVTGNLEGTLRIGNNLDTRGALQLVEGRYEAYGQELDLRRARLVFVGPLSEPYLDIEAVRRVDNVVAGIRLSGPVSAPRTEVFSEPEMPQTDALSYVILGRAPQSRGDEGQMSRAAISLGLTQANKVTQGIGEEFGIRNLTLEAEGSGDESAVVASGYLTDELSIRYGVGIFQPITTVALRYDIGRYFYLEAASGLAASLDIFYTRDF</sequence>
<evidence type="ECO:0000313" key="7">
    <source>
        <dbReference type="EMBL" id="ARM83595.1"/>
    </source>
</evidence>
<dbReference type="GeneID" id="77255475"/>
<evidence type="ECO:0000313" key="8">
    <source>
        <dbReference type="Proteomes" id="UP000193100"/>
    </source>
</evidence>
<evidence type="ECO:0000259" key="6">
    <source>
        <dbReference type="Pfam" id="PF04357"/>
    </source>
</evidence>
<name>A0A1W6K831_9GAMM</name>
<evidence type="ECO:0000256" key="5">
    <source>
        <dbReference type="SAM" id="Phobius"/>
    </source>
</evidence>
<accession>A0A1W6K831</accession>
<evidence type="ECO:0000256" key="4">
    <source>
        <dbReference type="ARBA" id="ARBA00023136"/>
    </source>
</evidence>
<dbReference type="RefSeq" id="WP_227517886.1">
    <property type="nucleotide sequence ID" value="NZ_CP020931.1"/>
</dbReference>
<dbReference type="EMBL" id="CP020931">
    <property type="protein sequence ID" value="ARM83595.1"/>
    <property type="molecule type" value="Genomic_DNA"/>
</dbReference>
<dbReference type="Pfam" id="PF04357">
    <property type="entry name" value="TamB"/>
    <property type="match status" value="1"/>
</dbReference>
<reference evidence="7 8" key="1">
    <citation type="submission" date="2017-04" db="EMBL/GenBank/DDBJ databases">
        <title>Genome Sequence of Marinobacter salarius strain SMR5 Isolated from a culture of the Diatom Skeletonema marinoi.</title>
        <authorList>
            <person name="Topel M."/>
            <person name="Pinder M.I.M."/>
            <person name="Johansson O.N."/>
            <person name="Kourtchenko O."/>
            <person name="Godhe A."/>
            <person name="Clarke A.K."/>
        </authorList>
    </citation>
    <scope>NUCLEOTIDE SEQUENCE [LARGE SCALE GENOMIC DNA]</scope>
    <source>
        <strain evidence="7 8">SMR5</strain>
    </source>
</reference>
<dbReference type="GO" id="GO:0009306">
    <property type="term" value="P:protein secretion"/>
    <property type="evidence" value="ECO:0007669"/>
    <property type="project" value="InterPro"/>
</dbReference>
<dbReference type="PANTHER" id="PTHR36985:SF1">
    <property type="entry name" value="TRANSLOCATION AND ASSEMBLY MODULE SUBUNIT TAMB"/>
    <property type="match status" value="1"/>
</dbReference>
<keyword evidence="4 5" id="KW-0472">Membrane</keyword>
<comment type="subcellular location">
    <subcellularLocation>
        <location evidence="1">Membrane</location>
        <topology evidence="1">Single-pass membrane protein</topology>
    </subcellularLocation>
</comment>
<gene>
    <name evidence="7" type="primary">tamB</name>
    <name evidence="7" type="ORF">MARSALSMR5_01508</name>
</gene>
<keyword evidence="2 5" id="KW-0812">Transmembrane</keyword>
<dbReference type="PANTHER" id="PTHR36985">
    <property type="entry name" value="TRANSLOCATION AND ASSEMBLY MODULE SUBUNIT TAMB"/>
    <property type="match status" value="1"/>
</dbReference>
<organism evidence="7 8">
    <name type="scientific">Marinobacter salarius</name>
    <dbReference type="NCBI Taxonomy" id="1420917"/>
    <lineage>
        <taxon>Bacteria</taxon>
        <taxon>Pseudomonadati</taxon>
        <taxon>Pseudomonadota</taxon>
        <taxon>Gammaproteobacteria</taxon>
        <taxon>Pseudomonadales</taxon>
        <taxon>Marinobacteraceae</taxon>
        <taxon>Marinobacter</taxon>
    </lineage>
</organism>
<evidence type="ECO:0000256" key="3">
    <source>
        <dbReference type="ARBA" id="ARBA00022989"/>
    </source>
</evidence>
<dbReference type="InterPro" id="IPR007452">
    <property type="entry name" value="TamB_C"/>
</dbReference>
<proteinExistence type="predicted"/>
<feature type="transmembrane region" description="Helical" evidence="5">
    <location>
        <begin position="20"/>
        <end position="42"/>
    </location>
</feature>
<protein>
    <submittedName>
        <fullName evidence="7">Translocation and assembly module TamB</fullName>
    </submittedName>
</protein>